<dbReference type="RefSeq" id="WP_014446125.1">
    <property type="nucleotide sequence ID" value="NC_017093.1"/>
</dbReference>
<evidence type="ECO:0000256" key="3">
    <source>
        <dbReference type="ARBA" id="ARBA00022801"/>
    </source>
</evidence>
<dbReference type="EMBL" id="AP012319">
    <property type="protein sequence ID" value="BAL91238.1"/>
    <property type="molecule type" value="Genomic_DNA"/>
</dbReference>
<comment type="similarity">
    <text evidence="1">Belongs to the DNA2/NAM7 helicase family.</text>
</comment>
<evidence type="ECO:0000313" key="9">
    <source>
        <dbReference type="Proteomes" id="UP000007882"/>
    </source>
</evidence>
<evidence type="ECO:0000256" key="5">
    <source>
        <dbReference type="ARBA" id="ARBA00022840"/>
    </source>
</evidence>
<dbReference type="CDD" id="cd18808">
    <property type="entry name" value="SF1_C_Upf1"/>
    <property type="match status" value="1"/>
</dbReference>
<dbReference type="PANTHER" id="PTHR43788">
    <property type="entry name" value="DNA2/NAM7 HELICASE FAMILY MEMBER"/>
    <property type="match status" value="1"/>
</dbReference>
<dbReference type="InterPro" id="IPR041679">
    <property type="entry name" value="DNA2/NAM7-like_C"/>
</dbReference>
<feature type="region of interest" description="Disordered" evidence="6">
    <location>
        <begin position="868"/>
        <end position="888"/>
    </location>
</feature>
<evidence type="ECO:0000256" key="2">
    <source>
        <dbReference type="ARBA" id="ARBA00022741"/>
    </source>
</evidence>
<dbReference type="Pfam" id="PF13087">
    <property type="entry name" value="AAA_12"/>
    <property type="match status" value="1"/>
</dbReference>
<evidence type="ECO:0000259" key="7">
    <source>
        <dbReference type="SMART" id="SM00382"/>
    </source>
</evidence>
<protein>
    <recommendedName>
        <fullName evidence="7">AAA+ ATPase domain-containing protein</fullName>
    </recommendedName>
</protein>
<name>I0HE01_ACTM4</name>
<sequence>MRTRTTHRLVGIVRRALQSGPVAQGELLVAVNQAGFRTDLSGLWNLCHTHGLADLKDGRWIPRGWAPPATPSPPMEEPQLPEQFTAREAAVRENWRAAADGAIRALSEELSAVTRRRTETDVPLVGGRVMGTVADRKLMRFEAQSDIGTAEGTSGLLVLPEMQLNAEVISVFGTVVTLALPAETPPVREGRLRLDLSWLLNLQSKRLHELRNGATGFNPDAALAVVSRDSAPPELPLLPPLHRREGGWLSLAQRDAVKLCLTPGVTWLWGPPGTGKTTTIGALVDALVERGQKVLLSAPTNAAVDVLVEAVLRRRPDLDADNGTLVRLGQPARGNRDSWEGKNVLVDQIAASRGSELAARRKELGGELVTLRHGLDRLRRQRGALSEEDLAERDRLDREIAKREPRVADLDRQLLELRREICAKAQVVAATAHQVMLHTLEGITFDVIILDEASMTTAALAMVVAGAGAGHTIIAGDFRQLPPVAVADTPAARQWLHQSAFEKSGIARAVQDGRKPARLAALTEQHRMQPEIGEVVSAAFYRENPLTPGPAIKSRPRGSRAWWTIDDLVMLDTSGLAARTARKQGGSSRYNLMHAQLIGALMASATTQTHNLAAITPFAAQARLLESLLEEFGRPAWDASTVHRFQGGERDIVVYDTVDTGYGVSKLHPWFTDDDPESAGPRLLNVAASRAKDHLVVVGAFKQLHRTGSSADPMWRFFAHLKDRAESLPWEEVVESAGEALELVAPADVLSRLAEDIEQAESLEMWLPAGSLAALPSLLPALRSCGRAMDGVEPITIWVEPDREGFLPVEALQVRRDGVNVRACTPIIESSAVIGDVVWSASRSLLDPHPGVVLRTLNKPFADLVNRTQRRKKSDAAPGTGQRGEDCGRCRRPLVRQEMPRRGIPMVVHECLSCDKPRRSRRGH</sequence>
<dbReference type="GO" id="GO:0005524">
    <property type="term" value="F:ATP binding"/>
    <property type="evidence" value="ECO:0007669"/>
    <property type="project" value="UniProtKB-KW"/>
</dbReference>
<dbReference type="KEGG" id="ams:AMIS_60180"/>
<dbReference type="PATRIC" id="fig|512565.3.peg.6012"/>
<dbReference type="STRING" id="512565.AMIS_60180"/>
<dbReference type="HOGENOM" id="CLU_313262_0_0_11"/>
<proteinExistence type="inferred from homology"/>
<dbReference type="PANTHER" id="PTHR43788:SF8">
    <property type="entry name" value="DNA-BINDING PROTEIN SMUBP-2"/>
    <property type="match status" value="1"/>
</dbReference>
<dbReference type="OrthoDB" id="9757917at2"/>
<gene>
    <name evidence="8" type="ordered locus">AMIS_60180</name>
</gene>
<dbReference type="GO" id="GO:0016787">
    <property type="term" value="F:hydrolase activity"/>
    <property type="evidence" value="ECO:0007669"/>
    <property type="project" value="UniProtKB-KW"/>
</dbReference>
<dbReference type="Pfam" id="PF13086">
    <property type="entry name" value="AAA_11"/>
    <property type="match status" value="1"/>
</dbReference>
<dbReference type="InterPro" id="IPR041677">
    <property type="entry name" value="DNA2/NAM7_AAA_11"/>
</dbReference>
<keyword evidence="3" id="KW-0378">Hydrolase</keyword>
<reference evidence="8 9" key="1">
    <citation type="submission" date="2012-02" db="EMBL/GenBank/DDBJ databases">
        <title>Complete genome sequence of Actinoplanes missouriensis 431 (= NBRC 102363).</title>
        <authorList>
            <person name="Ohnishi Y."/>
            <person name="Ishikawa J."/>
            <person name="Sekine M."/>
            <person name="Hosoyama A."/>
            <person name="Harada T."/>
            <person name="Narita H."/>
            <person name="Hata T."/>
            <person name="Konno Y."/>
            <person name="Tutikane K."/>
            <person name="Fujita N."/>
            <person name="Horinouchi S."/>
            <person name="Hayakawa M."/>
        </authorList>
    </citation>
    <scope>NUCLEOTIDE SEQUENCE [LARGE SCALE GENOMIC DNA]</scope>
    <source>
        <strain evidence="9">ATCC 14538 / DSM 43046 / CBS 188.64 / JCM 3121 / NBRC 102363 / NCIMB 12654 / NRRL B-3342 / UNCC 431</strain>
    </source>
</reference>
<keyword evidence="9" id="KW-1185">Reference proteome</keyword>
<dbReference type="InterPro" id="IPR003593">
    <property type="entry name" value="AAA+_ATPase"/>
</dbReference>
<evidence type="ECO:0000313" key="8">
    <source>
        <dbReference type="EMBL" id="BAL91238.1"/>
    </source>
</evidence>
<evidence type="ECO:0000256" key="1">
    <source>
        <dbReference type="ARBA" id="ARBA00007913"/>
    </source>
</evidence>
<dbReference type="SUPFAM" id="SSF52540">
    <property type="entry name" value="P-loop containing nucleoside triphosphate hydrolases"/>
    <property type="match status" value="1"/>
</dbReference>
<feature type="domain" description="AAA+ ATPase" evidence="7">
    <location>
        <begin position="262"/>
        <end position="501"/>
    </location>
</feature>
<organism evidence="8 9">
    <name type="scientific">Actinoplanes missouriensis (strain ATCC 14538 / DSM 43046 / CBS 188.64 / JCM 3121 / NBRC 102363 / NCIMB 12654 / NRRL B-3342 / UNCC 431)</name>
    <dbReference type="NCBI Taxonomy" id="512565"/>
    <lineage>
        <taxon>Bacteria</taxon>
        <taxon>Bacillati</taxon>
        <taxon>Actinomycetota</taxon>
        <taxon>Actinomycetes</taxon>
        <taxon>Micromonosporales</taxon>
        <taxon>Micromonosporaceae</taxon>
        <taxon>Actinoplanes</taxon>
    </lineage>
</organism>
<dbReference type="AlphaFoldDB" id="I0HE01"/>
<dbReference type="InterPro" id="IPR047187">
    <property type="entry name" value="SF1_C_Upf1"/>
</dbReference>
<keyword evidence="2" id="KW-0547">Nucleotide-binding</keyword>
<dbReference type="eggNOG" id="COG0507">
    <property type="taxonomic scope" value="Bacteria"/>
</dbReference>
<dbReference type="InterPro" id="IPR050534">
    <property type="entry name" value="Coronavir_polyprotein_1ab"/>
</dbReference>
<keyword evidence="4" id="KW-0347">Helicase</keyword>
<dbReference type="GO" id="GO:0043139">
    <property type="term" value="F:5'-3' DNA helicase activity"/>
    <property type="evidence" value="ECO:0007669"/>
    <property type="project" value="TreeGrafter"/>
</dbReference>
<dbReference type="eggNOG" id="COG1112">
    <property type="taxonomic scope" value="Bacteria"/>
</dbReference>
<dbReference type="Gene3D" id="3.40.50.300">
    <property type="entry name" value="P-loop containing nucleotide triphosphate hydrolases"/>
    <property type="match status" value="2"/>
</dbReference>
<accession>I0HE01</accession>
<dbReference type="InterPro" id="IPR027417">
    <property type="entry name" value="P-loop_NTPase"/>
</dbReference>
<dbReference type="Proteomes" id="UP000007882">
    <property type="component" value="Chromosome"/>
</dbReference>
<evidence type="ECO:0000256" key="4">
    <source>
        <dbReference type="ARBA" id="ARBA00022806"/>
    </source>
</evidence>
<evidence type="ECO:0000256" key="6">
    <source>
        <dbReference type="SAM" id="MobiDB-lite"/>
    </source>
</evidence>
<keyword evidence="5" id="KW-0067">ATP-binding</keyword>
<dbReference type="SMART" id="SM00382">
    <property type="entry name" value="AAA"/>
    <property type="match status" value="1"/>
</dbReference>